<proteinExistence type="predicted"/>
<organism evidence="3 4">
    <name type="scientific">Frankliniella occidentalis</name>
    <name type="common">Western flower thrips</name>
    <name type="synonym">Euthrips occidentalis</name>
    <dbReference type="NCBI Taxonomy" id="133901"/>
    <lineage>
        <taxon>Eukaryota</taxon>
        <taxon>Metazoa</taxon>
        <taxon>Ecdysozoa</taxon>
        <taxon>Arthropoda</taxon>
        <taxon>Hexapoda</taxon>
        <taxon>Insecta</taxon>
        <taxon>Pterygota</taxon>
        <taxon>Neoptera</taxon>
        <taxon>Paraneoptera</taxon>
        <taxon>Thysanoptera</taxon>
        <taxon>Terebrantia</taxon>
        <taxon>Thripoidea</taxon>
        <taxon>Thripidae</taxon>
        <taxon>Frankliniella</taxon>
    </lineage>
</organism>
<keyword evidence="2" id="KW-0472">Membrane</keyword>
<dbReference type="GeneID" id="113216744"/>
<sequence>MPSTRESGSARPAHGGSPNGHRLNTMDNAAFDAHGEAAQRAAMTTVELGEMGAVAPRAASGAPRTNGTNGTAGGAPLCKPDLCRAMAPQILGKPPAMRPNPWHRYKTVLLVATVAGLVIWAVVYGLFANKWQST</sequence>
<keyword evidence="3" id="KW-1185">Reference proteome</keyword>
<reference evidence="4" key="1">
    <citation type="journal article" date="2018" name="Proc. Natl. Acad. Sci. U.S.A.">
        <title>Phylogenomics and the evolution of hemipteroid insects.</title>
        <authorList>
            <person name="Johnson K.P."/>
            <person name="Dietrich C.H."/>
            <person name="Friedrich F."/>
            <person name="Beutel R.G."/>
            <person name="Wipfler B."/>
            <person name="Peters R.S."/>
            <person name="Allen J.M."/>
            <person name="Petersen M."/>
            <person name="Donath A."/>
            <person name="Walden K.K."/>
            <person name="Kozlov A.M."/>
            <person name="Podsiadlowski L."/>
            <person name="Mayer C."/>
            <person name="Meusemann K."/>
            <person name="Vasilikopoulos A."/>
            <person name="Waterhouse R.M."/>
            <person name="Cameron S.L."/>
            <person name="Weirauch C."/>
            <person name="Swanson D.R."/>
            <person name="Percy D.M."/>
            <person name="Hardy N.B."/>
            <person name="Terry I."/>
            <person name="Liu S."/>
            <person name="Zhou X."/>
            <person name="Misof B."/>
            <person name="Robertson H.M."/>
            <person name="Yoshizawa K."/>
        </authorList>
    </citation>
    <scope>NUCLEOTIDE SEQUENCE</scope>
    <source>
        <tissue evidence="4">Whole organism</tissue>
    </source>
</reference>
<keyword evidence="2" id="KW-0812">Transmembrane</keyword>
<gene>
    <name evidence="4" type="primary">LOC113216744</name>
</gene>
<feature type="transmembrane region" description="Helical" evidence="2">
    <location>
        <begin position="107"/>
        <end position="127"/>
    </location>
</feature>
<evidence type="ECO:0000256" key="1">
    <source>
        <dbReference type="SAM" id="MobiDB-lite"/>
    </source>
</evidence>
<keyword evidence="2" id="KW-1133">Transmembrane helix</keyword>
<feature type="region of interest" description="Disordered" evidence="1">
    <location>
        <begin position="1"/>
        <end position="38"/>
    </location>
</feature>
<dbReference type="AlphaFoldDB" id="A0A6J1TNF8"/>
<evidence type="ECO:0000313" key="4">
    <source>
        <dbReference type="RefSeq" id="XP_026292346.1"/>
    </source>
</evidence>
<evidence type="ECO:0000313" key="3">
    <source>
        <dbReference type="Proteomes" id="UP000504606"/>
    </source>
</evidence>
<accession>A0A6J1TNF8</accession>
<feature type="region of interest" description="Disordered" evidence="1">
    <location>
        <begin position="54"/>
        <end position="75"/>
    </location>
</feature>
<dbReference type="KEGG" id="foc:113216744"/>
<reference evidence="4" key="2">
    <citation type="submission" date="2025-08" db="UniProtKB">
        <authorList>
            <consortium name="RefSeq"/>
        </authorList>
    </citation>
    <scope>IDENTIFICATION</scope>
    <source>
        <tissue evidence="4">Whole organism</tissue>
    </source>
</reference>
<dbReference type="Proteomes" id="UP000504606">
    <property type="component" value="Unplaced"/>
</dbReference>
<name>A0A6J1TNF8_FRAOC</name>
<evidence type="ECO:0000256" key="2">
    <source>
        <dbReference type="SAM" id="Phobius"/>
    </source>
</evidence>
<dbReference type="RefSeq" id="XP_026292346.1">
    <property type="nucleotide sequence ID" value="XM_026436561.2"/>
</dbReference>
<protein>
    <submittedName>
        <fullName evidence="4">Uncharacterized protein LOC113216744</fullName>
    </submittedName>
</protein>